<dbReference type="CDD" id="cd10747">
    <property type="entry name" value="DnaJ_C"/>
    <property type="match status" value="1"/>
</dbReference>
<feature type="region of interest" description="Disordered" evidence="2">
    <location>
        <begin position="25"/>
        <end position="111"/>
    </location>
</feature>
<dbReference type="PANTHER" id="PTHR43096">
    <property type="entry name" value="DNAJ HOMOLOG 1, MITOCHONDRIAL-RELATED"/>
    <property type="match status" value="1"/>
</dbReference>
<feature type="compositionally biased region" description="Basic and acidic residues" evidence="2">
    <location>
        <begin position="32"/>
        <end position="41"/>
    </location>
</feature>
<dbReference type="InterPro" id="IPR008971">
    <property type="entry name" value="HSP40/DnaJ_pept-bd"/>
</dbReference>
<feature type="compositionally biased region" description="Gly residues" evidence="2">
    <location>
        <begin position="80"/>
        <end position="99"/>
    </location>
</feature>
<evidence type="ECO:0000256" key="1">
    <source>
        <dbReference type="ARBA" id="ARBA00023186"/>
    </source>
</evidence>
<dbReference type="InterPro" id="IPR036869">
    <property type="entry name" value="J_dom_sf"/>
</dbReference>
<name>A0A975NVU9_9BRAD</name>
<accession>A0A975NVU9</accession>
<dbReference type="AlphaFoldDB" id="A0A975NVU9"/>
<evidence type="ECO:0000313" key="4">
    <source>
        <dbReference type="EMBL" id="QWG22237.1"/>
    </source>
</evidence>
<dbReference type="Gene3D" id="2.60.260.20">
    <property type="entry name" value="Urease metallochaperone UreE, N-terminal domain"/>
    <property type="match status" value="2"/>
</dbReference>
<dbReference type="Proteomes" id="UP000676951">
    <property type="component" value="Chromosome"/>
</dbReference>
<sequence>MRDPYEVLGVPRGASAAAIKSAYRKLAKKHHPDANKNDPKSAARFSELNSANEIIGDETKRKQFDRGEIDAEGKPRFQGFQGGGFPGGGDPRGRAGPGGFETHTFRSGGGGGFEDILNSMFGGAARGARPGPGGGFEFETGGIGLDLDLSVAMTVSLEEAVKGVEKRVRLPTGKELNVKIPAGVTAGQQIRLKGQGETAHGHRPGDLLITVSIAPHAFFKVDGSDLRVDLPITLYEAVLGGKVRVPTLGSAVELSIPKNTSSGRTFRLKGKGLPKPAAGATGDLFVTTRIMLPDGNDSELETLMQKWRDAHPYNPRSDL</sequence>
<dbReference type="RefSeq" id="WP_215603006.1">
    <property type="nucleotide sequence ID" value="NZ_CP076136.1"/>
</dbReference>
<dbReference type="EMBL" id="CP076136">
    <property type="protein sequence ID" value="QWG22237.1"/>
    <property type="molecule type" value="Genomic_DNA"/>
</dbReference>
<gene>
    <name evidence="4" type="ORF">KMZ93_19995</name>
</gene>
<dbReference type="SUPFAM" id="SSF49493">
    <property type="entry name" value="HSP40/DnaJ peptide-binding domain"/>
    <property type="match status" value="2"/>
</dbReference>
<dbReference type="Pfam" id="PF00226">
    <property type="entry name" value="DnaJ"/>
    <property type="match status" value="1"/>
</dbReference>
<organism evidence="4 5">
    <name type="scientific">Bradyrhizobium sediminis</name>
    <dbReference type="NCBI Taxonomy" id="2840469"/>
    <lineage>
        <taxon>Bacteria</taxon>
        <taxon>Pseudomonadati</taxon>
        <taxon>Pseudomonadota</taxon>
        <taxon>Alphaproteobacteria</taxon>
        <taxon>Hyphomicrobiales</taxon>
        <taxon>Nitrobacteraceae</taxon>
        <taxon>Bradyrhizobium</taxon>
    </lineage>
</organism>
<dbReference type="Gene3D" id="1.10.287.110">
    <property type="entry name" value="DnaJ domain"/>
    <property type="match status" value="1"/>
</dbReference>
<dbReference type="InterPro" id="IPR001623">
    <property type="entry name" value="DnaJ_domain"/>
</dbReference>
<dbReference type="Pfam" id="PF01556">
    <property type="entry name" value="DnaJ_C"/>
    <property type="match status" value="1"/>
</dbReference>
<dbReference type="GO" id="GO:0005737">
    <property type="term" value="C:cytoplasm"/>
    <property type="evidence" value="ECO:0007669"/>
    <property type="project" value="TreeGrafter"/>
</dbReference>
<dbReference type="InterPro" id="IPR002939">
    <property type="entry name" value="DnaJ_C"/>
</dbReference>
<dbReference type="FunFam" id="2.60.260.20:FF:000013">
    <property type="entry name" value="DnaJ subfamily B member 11"/>
    <property type="match status" value="1"/>
</dbReference>
<dbReference type="GO" id="GO:0042026">
    <property type="term" value="P:protein refolding"/>
    <property type="evidence" value="ECO:0007669"/>
    <property type="project" value="TreeGrafter"/>
</dbReference>
<feature type="domain" description="J" evidence="3">
    <location>
        <begin position="3"/>
        <end position="68"/>
    </location>
</feature>
<dbReference type="PANTHER" id="PTHR43096:SF52">
    <property type="entry name" value="DNAJ HOMOLOG 1, MITOCHONDRIAL-RELATED"/>
    <property type="match status" value="1"/>
</dbReference>
<evidence type="ECO:0000256" key="2">
    <source>
        <dbReference type="SAM" id="MobiDB-lite"/>
    </source>
</evidence>
<evidence type="ECO:0000313" key="5">
    <source>
        <dbReference type="Proteomes" id="UP000676951"/>
    </source>
</evidence>
<evidence type="ECO:0000259" key="3">
    <source>
        <dbReference type="PROSITE" id="PS50076"/>
    </source>
</evidence>
<dbReference type="SMART" id="SM00271">
    <property type="entry name" value="DnaJ"/>
    <property type="match status" value="1"/>
</dbReference>
<keyword evidence="1" id="KW-0143">Chaperone</keyword>
<protein>
    <submittedName>
        <fullName evidence="4">J domain-containing protein</fullName>
    </submittedName>
</protein>
<proteinExistence type="predicted"/>
<dbReference type="SUPFAM" id="SSF46565">
    <property type="entry name" value="Chaperone J-domain"/>
    <property type="match status" value="1"/>
</dbReference>
<reference evidence="4 5" key="1">
    <citation type="submission" date="2021-06" db="EMBL/GenBank/DDBJ databases">
        <title>Bradyrhizobium sp. S2-11-4 Genome sequencing.</title>
        <authorList>
            <person name="Jin L."/>
        </authorList>
    </citation>
    <scope>NUCLEOTIDE SEQUENCE [LARGE SCALE GENOMIC DNA]</scope>
    <source>
        <strain evidence="4 5">S2-11-4</strain>
    </source>
</reference>
<keyword evidence="5" id="KW-1185">Reference proteome</keyword>
<feature type="compositionally biased region" description="Basic and acidic residues" evidence="2">
    <location>
        <begin position="57"/>
        <end position="75"/>
    </location>
</feature>
<dbReference type="PROSITE" id="PS50076">
    <property type="entry name" value="DNAJ_2"/>
    <property type="match status" value="1"/>
</dbReference>
<dbReference type="CDD" id="cd06257">
    <property type="entry name" value="DnaJ"/>
    <property type="match status" value="1"/>
</dbReference>
<dbReference type="PRINTS" id="PR00625">
    <property type="entry name" value="JDOMAIN"/>
</dbReference>
<dbReference type="GO" id="GO:0051082">
    <property type="term" value="F:unfolded protein binding"/>
    <property type="evidence" value="ECO:0007669"/>
    <property type="project" value="InterPro"/>
</dbReference>